<comment type="caution">
    <text evidence="2">The sequence shown here is derived from an EMBL/GenBank/DDBJ whole genome shotgun (WGS) entry which is preliminary data.</text>
</comment>
<feature type="region of interest" description="Disordered" evidence="1">
    <location>
        <begin position="80"/>
        <end position="114"/>
    </location>
</feature>
<feature type="compositionally biased region" description="Polar residues" evidence="1">
    <location>
        <begin position="98"/>
        <end position="114"/>
    </location>
</feature>
<keyword evidence="3" id="KW-1185">Reference proteome</keyword>
<evidence type="ECO:0000256" key="1">
    <source>
        <dbReference type="SAM" id="MobiDB-lite"/>
    </source>
</evidence>
<proteinExistence type="predicted"/>
<protein>
    <submittedName>
        <fullName evidence="2">Uncharacterized protein</fullName>
    </submittedName>
</protein>
<gene>
    <name evidence="2" type="ORF">HDK90DRAFT_57017</name>
</gene>
<name>A0ABR1YEP8_9PEZI</name>
<reference evidence="2 3" key="1">
    <citation type="submission" date="2024-04" db="EMBL/GenBank/DDBJ databases">
        <title>Phyllosticta paracitricarpa is synonymous to the EU quarantine fungus P. citricarpa based on phylogenomic analyses.</title>
        <authorList>
            <consortium name="Lawrence Berkeley National Laboratory"/>
            <person name="Van Ingen-Buijs V.A."/>
            <person name="Van Westerhoven A.C."/>
            <person name="Haridas S."/>
            <person name="Skiadas P."/>
            <person name="Martin F."/>
            <person name="Groenewald J.Z."/>
            <person name="Crous P.W."/>
            <person name="Seidl M.F."/>
        </authorList>
    </citation>
    <scope>NUCLEOTIDE SEQUENCE [LARGE SCALE GENOMIC DNA]</scope>
    <source>
        <strain evidence="2 3">CBS 123374</strain>
    </source>
</reference>
<dbReference type="EMBL" id="JBBWRZ010000010">
    <property type="protein sequence ID" value="KAK8227352.1"/>
    <property type="molecule type" value="Genomic_DNA"/>
</dbReference>
<organism evidence="2 3">
    <name type="scientific">Phyllosticta capitalensis</name>
    <dbReference type="NCBI Taxonomy" id="121624"/>
    <lineage>
        <taxon>Eukaryota</taxon>
        <taxon>Fungi</taxon>
        <taxon>Dikarya</taxon>
        <taxon>Ascomycota</taxon>
        <taxon>Pezizomycotina</taxon>
        <taxon>Dothideomycetes</taxon>
        <taxon>Dothideomycetes incertae sedis</taxon>
        <taxon>Botryosphaeriales</taxon>
        <taxon>Phyllostictaceae</taxon>
        <taxon>Phyllosticta</taxon>
    </lineage>
</organism>
<evidence type="ECO:0000313" key="2">
    <source>
        <dbReference type="EMBL" id="KAK8227352.1"/>
    </source>
</evidence>
<evidence type="ECO:0000313" key="3">
    <source>
        <dbReference type="Proteomes" id="UP001492380"/>
    </source>
</evidence>
<sequence>MSSTDSASSSSADSTAMTSPNAGQAGQADFAAVVRESSTMKSTIETLTTEVKNLKDAFNNLPIHNPQDSEFPDLDQYIQHQRDSEDDDEYEPTALDSAASTTEATPQPFTSVEGSFTSLLNNKRLKLSDTTRAPVATMGPSAVNSVAPSSYHNYNFNPYLQGHSGQPMPSPVPSFGTPGPPISYRVPSLPMAEANSREPGSHQLWRALHMDIILSSGAGA</sequence>
<accession>A0ABR1YEP8</accession>
<feature type="region of interest" description="Disordered" evidence="1">
    <location>
        <begin position="1"/>
        <end position="30"/>
    </location>
</feature>
<dbReference type="Proteomes" id="UP001492380">
    <property type="component" value="Unassembled WGS sequence"/>
</dbReference>
<feature type="compositionally biased region" description="Low complexity" evidence="1">
    <location>
        <begin position="1"/>
        <end position="19"/>
    </location>
</feature>